<keyword evidence="5" id="KW-1185">Reference proteome</keyword>
<evidence type="ECO:0000256" key="1">
    <source>
        <dbReference type="ARBA" id="ARBA00022801"/>
    </source>
</evidence>
<evidence type="ECO:0000313" key="5">
    <source>
        <dbReference type="Proteomes" id="UP000019918"/>
    </source>
</evidence>
<dbReference type="Pfam" id="PF01156">
    <property type="entry name" value="IU_nuc_hydro"/>
    <property type="match status" value="1"/>
</dbReference>
<reference evidence="4 5" key="1">
    <citation type="submission" date="2014-02" db="EMBL/GenBank/DDBJ databases">
        <title>Draft genome of Erwinia mallotivora strain BT-MARDI, a papaya dieback pathogen.</title>
        <authorList>
            <person name="Redzuan R."/>
            <person name="Abu Bakar N."/>
            <person name="Badrun R."/>
            <person name="Mohd Raih M.F."/>
            <person name="Rozano L."/>
            <person name="Mat Amin N."/>
        </authorList>
    </citation>
    <scope>NUCLEOTIDE SEQUENCE [LARGE SCALE GENOMIC DNA]</scope>
    <source>
        <strain evidence="4 5">BT-MARDI</strain>
    </source>
</reference>
<proteinExistence type="predicted"/>
<gene>
    <name evidence="4" type="ORF">BG55_16920</name>
</gene>
<evidence type="ECO:0000313" key="4">
    <source>
        <dbReference type="EMBL" id="EXU74427.1"/>
    </source>
</evidence>
<dbReference type="PATRIC" id="fig|69222.5.peg.3446"/>
<feature type="domain" description="Inosine/uridine-preferring nucleoside hydrolase" evidence="3">
    <location>
        <begin position="4"/>
        <end position="313"/>
    </location>
</feature>
<accession>A0A014PU93</accession>
<dbReference type="Proteomes" id="UP000019918">
    <property type="component" value="Unassembled WGS sequence"/>
</dbReference>
<dbReference type="InterPro" id="IPR023186">
    <property type="entry name" value="IUNH"/>
</dbReference>
<dbReference type="PANTHER" id="PTHR12304">
    <property type="entry name" value="INOSINE-URIDINE PREFERRING NUCLEOSIDE HYDROLASE"/>
    <property type="match status" value="1"/>
</dbReference>
<comment type="caution">
    <text evidence="4">The sequence shown here is derived from an EMBL/GenBank/DDBJ whole genome shotgun (WGS) entry which is preliminary data.</text>
</comment>
<organism evidence="4 5">
    <name type="scientific">Erwinia mallotivora</name>
    <dbReference type="NCBI Taxonomy" id="69222"/>
    <lineage>
        <taxon>Bacteria</taxon>
        <taxon>Pseudomonadati</taxon>
        <taxon>Pseudomonadota</taxon>
        <taxon>Gammaproteobacteria</taxon>
        <taxon>Enterobacterales</taxon>
        <taxon>Erwiniaceae</taxon>
        <taxon>Erwinia</taxon>
    </lineage>
</organism>
<evidence type="ECO:0000256" key="2">
    <source>
        <dbReference type="ARBA" id="ARBA00023295"/>
    </source>
</evidence>
<dbReference type="AlphaFoldDB" id="A0A014PU93"/>
<dbReference type="InterPro" id="IPR036452">
    <property type="entry name" value="Ribo_hydro-like"/>
</dbReference>
<sequence>MRRVIIDCDPGNGITGANVDDGLALALALGSPDISLELITTVAGNTPSDIGFNVAMALVTQGNLKVPVYQGAEQALVEPAQPWREALDNRVYAANLAHLWRDVASPQVRQAPSLAAADAIGQLICANPGEITLVAIGPLTNVALAMARYPAMIAAVQEIVIMGGVFTLDDYIKDTNFGLDPEAAQQVLTSGARITLVPMDVTTQTMLTRQDLQRFASIDGWLARYVCETLRPWLEYSMQTRNIPGCWIHDALVVAWLINPQVATAADYYVDVEVRPGMTRGKAWRFRPPLRVDVAVGEPTGSRVQVLKTVDNPLLLTMLEQALKNPP</sequence>
<protein>
    <submittedName>
        <fullName evidence="4">Hydrolase</fullName>
    </submittedName>
</protein>
<dbReference type="SUPFAM" id="SSF53590">
    <property type="entry name" value="Nucleoside hydrolase"/>
    <property type="match status" value="1"/>
</dbReference>
<dbReference type="Gene3D" id="3.90.245.10">
    <property type="entry name" value="Ribonucleoside hydrolase-like"/>
    <property type="match status" value="1"/>
</dbReference>
<dbReference type="EMBL" id="JFHN01000060">
    <property type="protein sequence ID" value="EXU74427.1"/>
    <property type="molecule type" value="Genomic_DNA"/>
</dbReference>
<name>A0A014PU93_9GAMM</name>
<dbReference type="InterPro" id="IPR001910">
    <property type="entry name" value="Inosine/uridine_hydrolase_dom"/>
</dbReference>
<evidence type="ECO:0000259" key="3">
    <source>
        <dbReference type="Pfam" id="PF01156"/>
    </source>
</evidence>
<keyword evidence="2" id="KW-0326">Glycosidase</keyword>
<dbReference type="GO" id="GO:0005829">
    <property type="term" value="C:cytosol"/>
    <property type="evidence" value="ECO:0007669"/>
    <property type="project" value="TreeGrafter"/>
</dbReference>
<dbReference type="OrthoDB" id="9797882at2"/>
<dbReference type="CDD" id="cd00455">
    <property type="entry name" value="nuc_hydro"/>
    <property type="match status" value="1"/>
</dbReference>
<dbReference type="PANTHER" id="PTHR12304:SF4">
    <property type="entry name" value="URIDINE NUCLEOSIDASE"/>
    <property type="match status" value="1"/>
</dbReference>
<dbReference type="STRING" id="69222.BG55_16920"/>
<keyword evidence="1 4" id="KW-0378">Hydrolase</keyword>
<dbReference type="GO" id="GO:0006152">
    <property type="term" value="P:purine nucleoside catabolic process"/>
    <property type="evidence" value="ECO:0007669"/>
    <property type="project" value="TreeGrafter"/>
</dbReference>
<dbReference type="RefSeq" id="WP_034939489.1">
    <property type="nucleotide sequence ID" value="NZ_JFHN01000060.1"/>
</dbReference>
<dbReference type="GO" id="GO:0008477">
    <property type="term" value="F:purine nucleosidase activity"/>
    <property type="evidence" value="ECO:0007669"/>
    <property type="project" value="TreeGrafter"/>
</dbReference>